<dbReference type="GO" id="GO:0004146">
    <property type="term" value="F:dihydrofolate reductase activity"/>
    <property type="evidence" value="ECO:0007669"/>
    <property type="project" value="UniProtKB-EC"/>
</dbReference>
<comment type="pathway">
    <text evidence="1">Cofactor biosynthesis; tetrahydrofolate biosynthesis; 5,6,7,8-tetrahydrofolate from 7,8-dihydrofolate: step 1/1.</text>
</comment>
<dbReference type="PROSITE" id="PS00075">
    <property type="entry name" value="DHFR_1"/>
    <property type="match status" value="1"/>
</dbReference>
<keyword evidence="5" id="KW-0521">NADP</keyword>
<dbReference type="PROSITE" id="PS51330">
    <property type="entry name" value="DHFR_2"/>
    <property type="match status" value="1"/>
</dbReference>
<sequence length="272" mass="29342">MSQPSAPMPPPLRNPLTLIVATTPVTKTDTKKTLLGIGKNGTLPWPRIKSDMSFFARVTTRTPSPDTTPAAAATATTALLNAIIMGRKTYYSVPKSLRPLKDRLNVVITRDSTGSVKDEVEKDVARQREKDAEKQTPPTTKRDAFVAGGLEDALTALAQRSATGSNGDVGNVFVIGGGEIYASSLRLSGPFGAGLRILMTRVVKKRAASGEDGGEFDCDTFFPISDDELHDARKWREASAAEVSRWVGEEVSPDWTDDGDVSIKMVGYERLS</sequence>
<dbReference type="UniPathway" id="UPA00077">
    <property type="reaction ID" value="UER00158"/>
</dbReference>
<dbReference type="InterPro" id="IPR024072">
    <property type="entry name" value="DHFR-like_dom_sf"/>
</dbReference>
<evidence type="ECO:0000256" key="2">
    <source>
        <dbReference type="ARBA" id="ARBA00012856"/>
    </source>
</evidence>
<dbReference type="GO" id="GO:0046452">
    <property type="term" value="P:dihydrofolate metabolic process"/>
    <property type="evidence" value="ECO:0007669"/>
    <property type="project" value="TreeGrafter"/>
</dbReference>
<dbReference type="InterPro" id="IPR012259">
    <property type="entry name" value="DHFR"/>
</dbReference>
<dbReference type="InterPro" id="IPR001796">
    <property type="entry name" value="DHFR_dom"/>
</dbReference>
<evidence type="ECO:0000313" key="11">
    <source>
        <dbReference type="Proteomes" id="UP000054383"/>
    </source>
</evidence>
<dbReference type="AlphaFoldDB" id="A0A0U1M4U2"/>
<dbReference type="PRINTS" id="PR00070">
    <property type="entry name" value="DHFR"/>
</dbReference>
<evidence type="ECO:0000256" key="7">
    <source>
        <dbReference type="RuleBase" id="RU004474"/>
    </source>
</evidence>
<evidence type="ECO:0000256" key="3">
    <source>
        <dbReference type="ARBA" id="ARBA00018886"/>
    </source>
</evidence>
<dbReference type="GO" id="GO:0006730">
    <property type="term" value="P:one-carbon metabolic process"/>
    <property type="evidence" value="ECO:0007669"/>
    <property type="project" value="UniProtKB-KW"/>
</dbReference>
<comment type="similarity">
    <text evidence="7">Belongs to the dihydrofolate reductase family.</text>
</comment>
<evidence type="ECO:0000256" key="8">
    <source>
        <dbReference type="SAM" id="MobiDB-lite"/>
    </source>
</evidence>
<protein>
    <recommendedName>
        <fullName evidence="3">Dihydrofolate reductase</fullName>
        <ecNumber evidence="2">1.5.1.3</ecNumber>
    </recommendedName>
</protein>
<dbReference type="GO" id="GO:0046654">
    <property type="term" value="P:tetrahydrofolate biosynthetic process"/>
    <property type="evidence" value="ECO:0007669"/>
    <property type="project" value="UniProtKB-UniPathway"/>
</dbReference>
<dbReference type="CDD" id="cd00209">
    <property type="entry name" value="DHFR"/>
    <property type="match status" value="1"/>
</dbReference>
<evidence type="ECO:0000313" key="10">
    <source>
        <dbReference type="EMBL" id="CRG90557.1"/>
    </source>
</evidence>
<dbReference type="Proteomes" id="UP000054383">
    <property type="component" value="Unassembled WGS sequence"/>
</dbReference>
<keyword evidence="6" id="KW-0560">Oxidoreductase</keyword>
<feature type="region of interest" description="Disordered" evidence="8">
    <location>
        <begin position="118"/>
        <end position="143"/>
    </location>
</feature>
<organism evidence="10 11">
    <name type="scientific">Talaromyces islandicus</name>
    <name type="common">Penicillium islandicum</name>
    <dbReference type="NCBI Taxonomy" id="28573"/>
    <lineage>
        <taxon>Eukaryota</taxon>
        <taxon>Fungi</taxon>
        <taxon>Dikarya</taxon>
        <taxon>Ascomycota</taxon>
        <taxon>Pezizomycotina</taxon>
        <taxon>Eurotiomycetes</taxon>
        <taxon>Eurotiomycetidae</taxon>
        <taxon>Eurotiales</taxon>
        <taxon>Trichocomaceae</taxon>
        <taxon>Talaromyces</taxon>
        <taxon>Talaromyces sect. Islandici</taxon>
    </lineage>
</organism>
<gene>
    <name evidence="10" type="ORF">PISL3812_07601</name>
</gene>
<dbReference type="EC" id="1.5.1.3" evidence="2"/>
<keyword evidence="4" id="KW-0554">One-carbon metabolism</keyword>
<reference evidence="10 11" key="1">
    <citation type="submission" date="2015-04" db="EMBL/GenBank/DDBJ databases">
        <authorList>
            <person name="Syromyatnikov M.Y."/>
            <person name="Popov V.N."/>
        </authorList>
    </citation>
    <scope>NUCLEOTIDE SEQUENCE [LARGE SCALE GENOMIC DNA]</scope>
    <source>
        <strain evidence="10">WF-38-12</strain>
    </source>
</reference>
<dbReference type="Gene3D" id="3.40.430.10">
    <property type="entry name" value="Dihydrofolate Reductase, subunit A"/>
    <property type="match status" value="1"/>
</dbReference>
<evidence type="ECO:0000259" key="9">
    <source>
        <dbReference type="PROSITE" id="PS51330"/>
    </source>
</evidence>
<evidence type="ECO:0000256" key="1">
    <source>
        <dbReference type="ARBA" id="ARBA00004903"/>
    </source>
</evidence>
<dbReference type="Pfam" id="PF00186">
    <property type="entry name" value="DHFR_1"/>
    <property type="match status" value="1"/>
</dbReference>
<name>A0A0U1M4U2_TALIS</name>
<proteinExistence type="inferred from homology"/>
<evidence type="ECO:0000256" key="6">
    <source>
        <dbReference type="ARBA" id="ARBA00023002"/>
    </source>
</evidence>
<dbReference type="EMBL" id="CVMT01000008">
    <property type="protein sequence ID" value="CRG90557.1"/>
    <property type="molecule type" value="Genomic_DNA"/>
</dbReference>
<feature type="domain" description="DHFR" evidence="9">
    <location>
        <begin position="15"/>
        <end position="270"/>
    </location>
</feature>
<dbReference type="STRING" id="28573.A0A0U1M4U2"/>
<dbReference type="OMA" id="QYEFQMW"/>
<accession>A0A0U1M4U2</accession>
<dbReference type="GO" id="GO:0046655">
    <property type="term" value="P:folic acid metabolic process"/>
    <property type="evidence" value="ECO:0007669"/>
    <property type="project" value="TreeGrafter"/>
</dbReference>
<evidence type="ECO:0000256" key="4">
    <source>
        <dbReference type="ARBA" id="ARBA00022563"/>
    </source>
</evidence>
<dbReference type="OrthoDB" id="414698at2759"/>
<dbReference type="PANTHER" id="PTHR48069:SF3">
    <property type="entry name" value="DIHYDROFOLATE REDUCTASE"/>
    <property type="match status" value="1"/>
</dbReference>
<dbReference type="GO" id="GO:0050661">
    <property type="term" value="F:NADP binding"/>
    <property type="evidence" value="ECO:0007669"/>
    <property type="project" value="InterPro"/>
</dbReference>
<dbReference type="PANTHER" id="PTHR48069">
    <property type="entry name" value="DIHYDROFOLATE REDUCTASE"/>
    <property type="match status" value="1"/>
</dbReference>
<dbReference type="SUPFAM" id="SSF53597">
    <property type="entry name" value="Dihydrofolate reductase-like"/>
    <property type="match status" value="1"/>
</dbReference>
<keyword evidence="11" id="KW-1185">Reference proteome</keyword>
<dbReference type="InterPro" id="IPR017925">
    <property type="entry name" value="DHFR_CS"/>
</dbReference>
<dbReference type="GO" id="GO:0005739">
    <property type="term" value="C:mitochondrion"/>
    <property type="evidence" value="ECO:0007669"/>
    <property type="project" value="TreeGrafter"/>
</dbReference>
<evidence type="ECO:0000256" key="5">
    <source>
        <dbReference type="ARBA" id="ARBA00022857"/>
    </source>
</evidence>